<gene>
    <name evidence="7" type="primary">ABSGL_02989.1 scaffold 4097</name>
</gene>
<comment type="similarity">
    <text evidence="5">Belongs to the WD repeat MORG1 family.</text>
</comment>
<evidence type="ECO:0000256" key="1">
    <source>
        <dbReference type="ARBA" id="ARBA00004496"/>
    </source>
</evidence>
<dbReference type="GO" id="GO:0000398">
    <property type="term" value="P:mRNA splicing, via spliceosome"/>
    <property type="evidence" value="ECO:0007669"/>
    <property type="project" value="TreeGrafter"/>
</dbReference>
<feature type="repeat" description="WD" evidence="6">
    <location>
        <begin position="226"/>
        <end position="260"/>
    </location>
</feature>
<dbReference type="InterPro" id="IPR019775">
    <property type="entry name" value="WD40_repeat_CS"/>
</dbReference>
<dbReference type="GO" id="GO:0071013">
    <property type="term" value="C:catalytic step 2 spliceosome"/>
    <property type="evidence" value="ECO:0007669"/>
    <property type="project" value="TreeGrafter"/>
</dbReference>
<dbReference type="CDD" id="cd00200">
    <property type="entry name" value="WD40"/>
    <property type="match status" value="1"/>
</dbReference>
<dbReference type="SMART" id="SM00320">
    <property type="entry name" value="WD40"/>
    <property type="match status" value="6"/>
</dbReference>
<evidence type="ECO:0000313" key="7">
    <source>
        <dbReference type="EMBL" id="SAL97492.1"/>
    </source>
</evidence>
<keyword evidence="8" id="KW-1185">Reference proteome</keyword>
<protein>
    <submittedName>
        <fullName evidence="7">Uncharacterized protein</fullName>
    </submittedName>
</protein>
<dbReference type="InParanoid" id="A0A163J6U3"/>
<evidence type="ECO:0000256" key="2">
    <source>
        <dbReference type="ARBA" id="ARBA00022490"/>
    </source>
</evidence>
<evidence type="ECO:0000256" key="5">
    <source>
        <dbReference type="ARBA" id="ARBA00038145"/>
    </source>
</evidence>
<feature type="repeat" description="WD" evidence="6">
    <location>
        <begin position="58"/>
        <end position="99"/>
    </location>
</feature>
<dbReference type="Gene3D" id="2.130.10.10">
    <property type="entry name" value="YVTN repeat-like/Quinoprotein amine dehydrogenase"/>
    <property type="match status" value="2"/>
</dbReference>
<dbReference type="GO" id="GO:0005737">
    <property type="term" value="C:cytoplasm"/>
    <property type="evidence" value="ECO:0007669"/>
    <property type="project" value="UniProtKB-SubCell"/>
</dbReference>
<evidence type="ECO:0000313" key="8">
    <source>
        <dbReference type="Proteomes" id="UP000078561"/>
    </source>
</evidence>
<organism evidence="7">
    <name type="scientific">Absidia glauca</name>
    <name type="common">Pin mould</name>
    <dbReference type="NCBI Taxonomy" id="4829"/>
    <lineage>
        <taxon>Eukaryota</taxon>
        <taxon>Fungi</taxon>
        <taxon>Fungi incertae sedis</taxon>
        <taxon>Mucoromycota</taxon>
        <taxon>Mucoromycotina</taxon>
        <taxon>Mucoromycetes</taxon>
        <taxon>Mucorales</taxon>
        <taxon>Cunninghamellaceae</taxon>
        <taxon>Absidia</taxon>
    </lineage>
</organism>
<dbReference type="PROSITE" id="PS50294">
    <property type="entry name" value="WD_REPEATS_REGION"/>
    <property type="match status" value="2"/>
</dbReference>
<dbReference type="AlphaFoldDB" id="A0A163J6U3"/>
<comment type="subcellular location">
    <subcellularLocation>
        <location evidence="1">Cytoplasm</location>
    </subcellularLocation>
</comment>
<evidence type="ECO:0000256" key="6">
    <source>
        <dbReference type="PROSITE-ProRule" id="PRU00221"/>
    </source>
</evidence>
<keyword evidence="4" id="KW-0677">Repeat</keyword>
<dbReference type="STRING" id="4829.A0A163J6U3"/>
<keyword evidence="2" id="KW-0963">Cytoplasm</keyword>
<dbReference type="EMBL" id="LT551811">
    <property type="protein sequence ID" value="SAL97492.1"/>
    <property type="molecule type" value="Genomic_DNA"/>
</dbReference>
<dbReference type="InterPro" id="IPR015943">
    <property type="entry name" value="WD40/YVTN_repeat-like_dom_sf"/>
</dbReference>
<dbReference type="InterPro" id="IPR020472">
    <property type="entry name" value="WD40_PAC1"/>
</dbReference>
<dbReference type="Proteomes" id="UP000078561">
    <property type="component" value="Unassembled WGS sequence"/>
</dbReference>
<dbReference type="OrthoDB" id="1068471at2759"/>
<evidence type="ECO:0000256" key="3">
    <source>
        <dbReference type="ARBA" id="ARBA00022574"/>
    </source>
</evidence>
<dbReference type="InterPro" id="IPR036322">
    <property type="entry name" value="WD40_repeat_dom_sf"/>
</dbReference>
<dbReference type="InterPro" id="IPR001680">
    <property type="entry name" value="WD40_rpt"/>
</dbReference>
<dbReference type="SUPFAM" id="SSF50978">
    <property type="entry name" value="WD40 repeat-like"/>
    <property type="match status" value="1"/>
</dbReference>
<dbReference type="PANTHER" id="PTHR22842">
    <property type="entry name" value="WD40 REPEAT PROTEIN"/>
    <property type="match status" value="1"/>
</dbReference>
<dbReference type="PROSITE" id="PS00678">
    <property type="entry name" value="WD_REPEATS_1"/>
    <property type="match status" value="1"/>
</dbReference>
<name>A0A163J6U3_ABSGL</name>
<dbReference type="PROSITE" id="PS50082">
    <property type="entry name" value="WD_REPEATS_2"/>
    <property type="match status" value="3"/>
</dbReference>
<dbReference type="Pfam" id="PF00400">
    <property type="entry name" value="WD40"/>
    <property type="match status" value="3"/>
</dbReference>
<keyword evidence="3 6" id="KW-0853">WD repeat</keyword>
<accession>A0A163J6U3</accession>
<dbReference type="InterPro" id="IPR051980">
    <property type="entry name" value="WD_repeat_MORG1"/>
</dbReference>
<evidence type="ECO:0000256" key="4">
    <source>
        <dbReference type="ARBA" id="ARBA00022737"/>
    </source>
</evidence>
<dbReference type="PRINTS" id="PR00320">
    <property type="entry name" value="GPROTEINBRPT"/>
</dbReference>
<feature type="repeat" description="WD" evidence="6">
    <location>
        <begin position="203"/>
        <end position="225"/>
    </location>
</feature>
<sequence>MESIDRCIGVSIQVWKGMVRLIQAYLARSTDNAKLASCGADKAVILWDVGTGSILRKFTSHWERVNAVDFNDDGSVIASGSFDATIRIWDCRSSNLQAIQVIEGCKDSIMSLQIKDKEIVAGCADGRLRTFDLRQGQLYEDYIGSPITSAKLSKDSNCVLVNTMDSTIRLMDKTNGKLLNSFRGHRQEKYKIESALSYDDIHVLSGSEDGQVYIWKVLEGTLVRTLESHSGTVSTLDCHPSQASLVTGGDDGVIRVWDSL</sequence>
<proteinExistence type="inferred from homology"/>
<dbReference type="OMA" id="FTSHWER"/>
<dbReference type="PANTHER" id="PTHR22842:SF3">
    <property type="entry name" value="WD REPEAT DOMAIN-CONTAINING PROTEIN 83"/>
    <property type="match status" value="1"/>
</dbReference>
<dbReference type="FunCoup" id="A0A163J6U3">
    <property type="interactions" value="160"/>
</dbReference>
<reference evidence="7" key="1">
    <citation type="submission" date="2016-04" db="EMBL/GenBank/DDBJ databases">
        <authorList>
            <person name="Evans L.H."/>
            <person name="Alamgir A."/>
            <person name="Owens N."/>
            <person name="Weber N.D."/>
            <person name="Virtaneva K."/>
            <person name="Barbian K."/>
            <person name="Babar A."/>
            <person name="Rosenke K."/>
        </authorList>
    </citation>
    <scope>NUCLEOTIDE SEQUENCE [LARGE SCALE GENOMIC DNA]</scope>
    <source>
        <strain evidence="7">CBS 101.48</strain>
    </source>
</reference>